<sequence length="75" mass="8209">MAHSVRPPRRHLMVVNRKPGAVGQRVIALGRIRPAHCSNCADFRTVAVRRRDGELSVTHCPVCSLAAVDIVAVTR</sequence>
<evidence type="ECO:0000313" key="1">
    <source>
        <dbReference type="EMBL" id="MQS17947.1"/>
    </source>
</evidence>
<keyword evidence="2" id="KW-1185">Reference proteome</keyword>
<dbReference type="Proteomes" id="UP000450000">
    <property type="component" value="Unassembled WGS sequence"/>
</dbReference>
<reference evidence="1 2" key="1">
    <citation type="submission" date="2019-09" db="EMBL/GenBank/DDBJ databases">
        <title>Genome Sequences of Streptomyces kaniharaensis ATCC 21070.</title>
        <authorList>
            <person name="Zhu W."/>
            <person name="De Crecy-Lagard V."/>
            <person name="Richards N.G."/>
        </authorList>
    </citation>
    <scope>NUCLEOTIDE SEQUENCE [LARGE SCALE GENOMIC DNA]</scope>
    <source>
        <strain evidence="1 2">SF-557</strain>
    </source>
</reference>
<protein>
    <submittedName>
        <fullName evidence="1">Uncharacterized protein</fullName>
    </submittedName>
</protein>
<dbReference type="AlphaFoldDB" id="A0A6N7L4V5"/>
<evidence type="ECO:0000313" key="2">
    <source>
        <dbReference type="Proteomes" id="UP000450000"/>
    </source>
</evidence>
<dbReference type="EMBL" id="WBOF01000008">
    <property type="protein sequence ID" value="MQS17947.1"/>
    <property type="molecule type" value="Genomic_DNA"/>
</dbReference>
<organism evidence="1 2">
    <name type="scientific">Streptomyces kaniharaensis</name>
    <dbReference type="NCBI Taxonomy" id="212423"/>
    <lineage>
        <taxon>Bacteria</taxon>
        <taxon>Bacillati</taxon>
        <taxon>Actinomycetota</taxon>
        <taxon>Actinomycetes</taxon>
        <taxon>Kitasatosporales</taxon>
        <taxon>Streptomycetaceae</taxon>
        <taxon>Streptomyces</taxon>
    </lineage>
</organism>
<comment type="caution">
    <text evidence="1">The sequence shown here is derived from an EMBL/GenBank/DDBJ whole genome shotgun (WGS) entry which is preliminary data.</text>
</comment>
<accession>A0A6N7L4V5</accession>
<dbReference type="RefSeq" id="WP_153471886.1">
    <property type="nucleotide sequence ID" value="NZ_WBOF01000008.1"/>
</dbReference>
<name>A0A6N7L4V5_9ACTN</name>
<gene>
    <name evidence="1" type="ORF">F7Q99_38600</name>
</gene>
<proteinExistence type="predicted"/>